<evidence type="ECO:0000313" key="2">
    <source>
        <dbReference type="EMBL" id="SEG66866.1"/>
    </source>
</evidence>
<accession>A0A1H6C3B3</accession>
<dbReference type="EMBL" id="FNVA01000008">
    <property type="protein sequence ID" value="SEG66866.1"/>
    <property type="molecule type" value="Genomic_DNA"/>
</dbReference>
<protein>
    <recommendedName>
        <fullName evidence="4">Polyketide cyclase / dehydrase and lipid transport</fullName>
    </recommendedName>
</protein>
<dbReference type="Proteomes" id="UP000236728">
    <property type="component" value="Unassembled WGS sequence"/>
</dbReference>
<evidence type="ECO:0000313" key="3">
    <source>
        <dbReference type="Proteomes" id="UP000236728"/>
    </source>
</evidence>
<dbReference type="SUPFAM" id="SSF55961">
    <property type="entry name" value="Bet v1-like"/>
    <property type="match status" value="1"/>
</dbReference>
<evidence type="ECO:0000256" key="1">
    <source>
        <dbReference type="SAM" id="MobiDB-lite"/>
    </source>
</evidence>
<reference evidence="2 3" key="1">
    <citation type="submission" date="2016-10" db="EMBL/GenBank/DDBJ databases">
        <authorList>
            <person name="de Groot N.N."/>
        </authorList>
    </citation>
    <scope>NUCLEOTIDE SEQUENCE [LARGE SCALE GENOMIC DNA]</scope>
    <source>
        <strain evidence="2 3">DSM 22489</strain>
    </source>
</reference>
<dbReference type="AlphaFoldDB" id="A0A1H6C3B3"/>
<keyword evidence="3" id="KW-1185">Reference proteome</keyword>
<dbReference type="OrthoDB" id="315686at2"/>
<dbReference type="RefSeq" id="WP_146072250.1">
    <property type="nucleotide sequence ID" value="NZ_FNVA01000008.1"/>
</dbReference>
<feature type="region of interest" description="Disordered" evidence="1">
    <location>
        <begin position="224"/>
        <end position="262"/>
    </location>
</feature>
<evidence type="ECO:0008006" key="4">
    <source>
        <dbReference type="Google" id="ProtNLM"/>
    </source>
</evidence>
<proteinExistence type="predicted"/>
<sequence length="262" mass="27899">MERSVIPVETNLHTGEVVSVAAPGADDLDDPSSVVESSDGGEAGVRAGLSPWLRLFWGVLRWFKGTATEELITTTVTLPESPERCWTAVVFYEEIPGVAPRLLRRVLPAPVRTRGSKSGPGAQVDCVYTSGFLAKRILEVSPPTRLVFDVVASHLGIEDCAVAVQGAYVLRRAKSGTEIVLTTLYRTTLGPRWLFRPLEAWVLHSLHRYVLRGLVRSLNRPGAGPGAASMANVKSGGSNAGSGDTVSTDSVAARGRRGGVAV</sequence>
<feature type="region of interest" description="Disordered" evidence="1">
    <location>
        <begin position="22"/>
        <end position="43"/>
    </location>
</feature>
<gene>
    <name evidence="2" type="ORF">SAMN05421819_4167</name>
</gene>
<name>A0A1H6C3B3_9BACT</name>
<organism evidence="2 3">
    <name type="scientific">Bryocella elongata</name>
    <dbReference type="NCBI Taxonomy" id="863522"/>
    <lineage>
        <taxon>Bacteria</taxon>
        <taxon>Pseudomonadati</taxon>
        <taxon>Acidobacteriota</taxon>
        <taxon>Terriglobia</taxon>
        <taxon>Terriglobales</taxon>
        <taxon>Acidobacteriaceae</taxon>
        <taxon>Bryocella</taxon>
    </lineage>
</organism>
<feature type="compositionally biased region" description="Polar residues" evidence="1">
    <location>
        <begin position="235"/>
        <end position="250"/>
    </location>
</feature>